<reference evidence="1" key="2">
    <citation type="journal article" date="2021" name="PeerJ">
        <title>Extensive microbial diversity within the chicken gut microbiome revealed by metagenomics and culture.</title>
        <authorList>
            <person name="Gilroy R."/>
            <person name="Ravi A."/>
            <person name="Getino M."/>
            <person name="Pursley I."/>
            <person name="Horton D.L."/>
            <person name="Alikhan N.F."/>
            <person name="Baker D."/>
            <person name="Gharbi K."/>
            <person name="Hall N."/>
            <person name="Watson M."/>
            <person name="Adriaenssens E.M."/>
            <person name="Foster-Nyarko E."/>
            <person name="Jarju S."/>
            <person name="Secka A."/>
            <person name="Antonio M."/>
            <person name="Oren A."/>
            <person name="Chaudhuri R.R."/>
            <person name="La Ragione R."/>
            <person name="Hildebrand F."/>
            <person name="Pallen M.J."/>
        </authorList>
    </citation>
    <scope>NUCLEOTIDE SEQUENCE</scope>
    <source>
        <strain evidence="1">ChiSjej4B22-8148</strain>
    </source>
</reference>
<dbReference type="Proteomes" id="UP000886757">
    <property type="component" value="Unassembled WGS sequence"/>
</dbReference>
<evidence type="ECO:0000313" key="1">
    <source>
        <dbReference type="EMBL" id="HIR12478.1"/>
    </source>
</evidence>
<accession>A0A9D1D9C0</accession>
<organism evidence="1 2">
    <name type="scientific">Candidatus Choladousia intestinavium</name>
    <dbReference type="NCBI Taxonomy" id="2840727"/>
    <lineage>
        <taxon>Bacteria</taxon>
        <taxon>Bacillati</taxon>
        <taxon>Bacillota</taxon>
        <taxon>Clostridia</taxon>
        <taxon>Lachnospirales</taxon>
        <taxon>Lachnospiraceae</taxon>
        <taxon>Lachnospiraceae incertae sedis</taxon>
        <taxon>Candidatus Choladousia</taxon>
    </lineage>
</organism>
<dbReference type="AlphaFoldDB" id="A0A9D1D9C0"/>
<comment type="caution">
    <text evidence="1">The sequence shown here is derived from an EMBL/GenBank/DDBJ whole genome shotgun (WGS) entry which is preliminary data.</text>
</comment>
<evidence type="ECO:0000313" key="2">
    <source>
        <dbReference type="Proteomes" id="UP000886757"/>
    </source>
</evidence>
<dbReference type="EMBL" id="DVGK01000013">
    <property type="protein sequence ID" value="HIR12478.1"/>
    <property type="molecule type" value="Genomic_DNA"/>
</dbReference>
<sequence length="404" mass="45317">MMQENLTVNCEICDTRKIREENYGHYNQIILNAYILLVSESSKRILSGLPITINVERTLEIPDDVSFHFVNGDFELNENTFSETNTFLFVDGTLSLQSGSEGLLSSFWEVYVTGDVRIPESMEAFPGKLHANGSLIRIPNHCRELEDVFVMDKYFPIRAARNGKYYAKDQIKITDPDIDLDSLADKGVSFVTRSVLAREDMLPSLFGMFDETVKFQVIPSDYACLDGDIRLNEALLAQYGSRLFIDGNLFLNEAEAALLSRLEAVKVSGDIFLTSQQKELIKDLDLSCRSLILTKEKILENLPHVTVDSEMLSLPSGGVEIKNSAYIELQESVSPELILEKLSIRNCACVICSPLQASAVRMVGKNIAAVRDGDEANRGADHPILEMLRKMESSKMVNAERYEM</sequence>
<name>A0A9D1D9C0_9FIRM</name>
<gene>
    <name evidence="1" type="ORF">IAB31_00970</name>
</gene>
<proteinExistence type="predicted"/>
<protein>
    <submittedName>
        <fullName evidence="1">Uncharacterized protein</fullName>
    </submittedName>
</protein>
<reference evidence="1" key="1">
    <citation type="submission" date="2020-10" db="EMBL/GenBank/DDBJ databases">
        <authorList>
            <person name="Gilroy R."/>
        </authorList>
    </citation>
    <scope>NUCLEOTIDE SEQUENCE</scope>
    <source>
        <strain evidence="1">ChiSjej4B22-8148</strain>
    </source>
</reference>